<gene>
    <name evidence="9" type="ORF">DB32_004646</name>
</gene>
<evidence type="ECO:0000256" key="3">
    <source>
        <dbReference type="ARBA" id="ARBA00022777"/>
    </source>
</evidence>
<keyword evidence="1" id="KW-0808">Transferase</keyword>
<dbReference type="PANTHER" id="PTHR43289">
    <property type="entry name" value="MITOGEN-ACTIVATED PROTEIN KINASE KINASE KINASE 20-RELATED"/>
    <property type="match status" value="1"/>
</dbReference>
<feature type="binding site" evidence="5">
    <location>
        <position position="99"/>
    </location>
    <ligand>
        <name>ATP</name>
        <dbReference type="ChEBI" id="CHEBI:30616"/>
    </ligand>
</feature>
<keyword evidence="4 5" id="KW-0067">ATP-binding</keyword>
<dbReference type="Proteomes" id="UP000034883">
    <property type="component" value="Chromosome"/>
</dbReference>
<keyword evidence="7" id="KW-0812">Transmembrane</keyword>
<organism evidence="9 10">
    <name type="scientific">Sandaracinus amylolyticus</name>
    <dbReference type="NCBI Taxonomy" id="927083"/>
    <lineage>
        <taxon>Bacteria</taxon>
        <taxon>Pseudomonadati</taxon>
        <taxon>Myxococcota</taxon>
        <taxon>Polyangia</taxon>
        <taxon>Polyangiales</taxon>
        <taxon>Sandaracinaceae</taxon>
        <taxon>Sandaracinus</taxon>
    </lineage>
</organism>
<feature type="region of interest" description="Disordered" evidence="6">
    <location>
        <begin position="512"/>
        <end position="611"/>
    </location>
</feature>
<evidence type="ECO:0000313" key="9">
    <source>
        <dbReference type="EMBL" id="AKF07497.1"/>
    </source>
</evidence>
<evidence type="ECO:0000256" key="4">
    <source>
        <dbReference type="ARBA" id="ARBA00022840"/>
    </source>
</evidence>
<feature type="region of interest" description="Disordered" evidence="6">
    <location>
        <begin position="382"/>
        <end position="407"/>
    </location>
</feature>
<feature type="compositionally biased region" description="Basic and acidic residues" evidence="6">
    <location>
        <begin position="590"/>
        <end position="600"/>
    </location>
</feature>
<dbReference type="KEGG" id="samy:DB32_004646"/>
<evidence type="ECO:0000259" key="8">
    <source>
        <dbReference type="PROSITE" id="PS50011"/>
    </source>
</evidence>
<feature type="compositionally biased region" description="Low complexity" evidence="6">
    <location>
        <begin position="547"/>
        <end position="572"/>
    </location>
</feature>
<dbReference type="Pfam" id="PF00069">
    <property type="entry name" value="Pkinase"/>
    <property type="match status" value="1"/>
</dbReference>
<keyword evidence="7" id="KW-1133">Transmembrane helix</keyword>
<sequence length="611" mass="65413">MWVADVRERICMTSSGARSSHPASRDAVPSEEIIEISLASSSIVEVAPEAARALAPDATMPERIGRYRLLHELGRGAMARVHVAVTHGPAGFEHLAAIKTLLDCYTHLDEFNTMLLDEARLGAAIRHPNVVETLSVGIDPIAGPFLVMQYVEGVTLATLLKRAREQGRVMPTRVIVRILADMLEGLAAAHAVRGPDGEPMRIVHRDVSPQNVLVGVDGVAKVSDFGVAKAKARLTTTQAGQFKGKASYSSPEHVAGEQVDERADVFSAGVMLWEGLTAQRLFKGDMVTSMRRVLTEPIPWVSRIAPQHEAFDEIAARALERTRERRFQSADAMLEALMRVAEETGVVGTHREVAAFVSLTCGDGIESDRRVIAHHRTLARDAPKRDASSDAIDITIPTPPPASMAQDAHDARKRRASARLDTIKVRVAQRKQRSAARVVGLAAVTLAALTLAFVVARVVRPHVVATPIAATTLPVETEAETEAVAEAVTEAVTEAEAEAVIEPVIVTLPAAAAEPDAEAPPPPVQVRREPRRARPVAPAPPADDDAPIAPTPETEAAPELSTSATAVVLAARDAVRAMETDDESESEPDALTREPPDLDHQPIAAVQPPAP</sequence>
<evidence type="ECO:0000256" key="5">
    <source>
        <dbReference type="PROSITE-ProRule" id="PRU10141"/>
    </source>
</evidence>
<keyword evidence="9" id="KW-0723">Serine/threonine-protein kinase</keyword>
<dbReference type="CDD" id="cd14014">
    <property type="entry name" value="STKc_PknB_like"/>
    <property type="match status" value="1"/>
</dbReference>
<dbReference type="PROSITE" id="PS00109">
    <property type="entry name" value="PROTEIN_KINASE_TYR"/>
    <property type="match status" value="1"/>
</dbReference>
<keyword evidence="3 9" id="KW-0418">Kinase</keyword>
<name>A0A0F6YJN2_9BACT</name>
<proteinExistence type="predicted"/>
<dbReference type="InterPro" id="IPR011009">
    <property type="entry name" value="Kinase-like_dom_sf"/>
</dbReference>
<evidence type="ECO:0000256" key="1">
    <source>
        <dbReference type="ARBA" id="ARBA00022679"/>
    </source>
</evidence>
<dbReference type="Gene3D" id="3.30.200.20">
    <property type="entry name" value="Phosphorylase Kinase, domain 1"/>
    <property type="match status" value="1"/>
</dbReference>
<keyword evidence="10" id="KW-1185">Reference proteome</keyword>
<accession>A0A0F6YJN2</accession>
<evidence type="ECO:0000256" key="6">
    <source>
        <dbReference type="SAM" id="MobiDB-lite"/>
    </source>
</evidence>
<evidence type="ECO:0000313" key="10">
    <source>
        <dbReference type="Proteomes" id="UP000034883"/>
    </source>
</evidence>
<dbReference type="PANTHER" id="PTHR43289:SF6">
    <property type="entry name" value="SERINE_THREONINE-PROTEIN KINASE NEKL-3"/>
    <property type="match status" value="1"/>
</dbReference>
<dbReference type="STRING" id="927083.DB32_004646"/>
<keyword evidence="2 5" id="KW-0547">Nucleotide-binding</keyword>
<evidence type="ECO:0000256" key="2">
    <source>
        <dbReference type="ARBA" id="ARBA00022741"/>
    </source>
</evidence>
<dbReference type="EMBL" id="CP011125">
    <property type="protein sequence ID" value="AKF07497.1"/>
    <property type="molecule type" value="Genomic_DNA"/>
</dbReference>
<dbReference type="SUPFAM" id="SSF56112">
    <property type="entry name" value="Protein kinase-like (PK-like)"/>
    <property type="match status" value="1"/>
</dbReference>
<protein>
    <submittedName>
        <fullName evidence="9">Serine/Threonine protein kinase</fullName>
    </submittedName>
</protein>
<dbReference type="PROSITE" id="PS00107">
    <property type="entry name" value="PROTEIN_KINASE_ATP"/>
    <property type="match status" value="1"/>
</dbReference>
<dbReference type="GO" id="GO:0004674">
    <property type="term" value="F:protein serine/threonine kinase activity"/>
    <property type="evidence" value="ECO:0007669"/>
    <property type="project" value="UniProtKB-KW"/>
</dbReference>
<dbReference type="Gene3D" id="1.10.510.10">
    <property type="entry name" value="Transferase(Phosphotransferase) domain 1"/>
    <property type="match status" value="1"/>
</dbReference>
<dbReference type="PROSITE" id="PS50011">
    <property type="entry name" value="PROTEIN_KINASE_DOM"/>
    <property type="match status" value="1"/>
</dbReference>
<keyword evidence="7" id="KW-0472">Membrane</keyword>
<feature type="transmembrane region" description="Helical" evidence="7">
    <location>
        <begin position="438"/>
        <end position="459"/>
    </location>
</feature>
<feature type="domain" description="Protein kinase" evidence="8">
    <location>
        <begin position="67"/>
        <end position="338"/>
    </location>
</feature>
<evidence type="ECO:0000256" key="7">
    <source>
        <dbReference type="SAM" id="Phobius"/>
    </source>
</evidence>
<dbReference type="AlphaFoldDB" id="A0A0F6YJN2"/>
<dbReference type="InterPro" id="IPR000719">
    <property type="entry name" value="Prot_kinase_dom"/>
</dbReference>
<dbReference type="GO" id="GO:0005524">
    <property type="term" value="F:ATP binding"/>
    <property type="evidence" value="ECO:0007669"/>
    <property type="project" value="UniProtKB-UniRule"/>
</dbReference>
<dbReference type="InterPro" id="IPR017441">
    <property type="entry name" value="Protein_kinase_ATP_BS"/>
</dbReference>
<dbReference type="InterPro" id="IPR008266">
    <property type="entry name" value="Tyr_kinase_AS"/>
</dbReference>
<reference evidence="9 10" key="1">
    <citation type="submission" date="2015-03" db="EMBL/GenBank/DDBJ databases">
        <title>Genome assembly of Sandaracinus amylolyticus DSM 53668.</title>
        <authorList>
            <person name="Sharma G."/>
            <person name="Subramanian S."/>
        </authorList>
    </citation>
    <scope>NUCLEOTIDE SEQUENCE [LARGE SCALE GENOMIC DNA]</scope>
    <source>
        <strain evidence="9 10">DSM 53668</strain>
    </source>
</reference>